<reference evidence="2 3" key="1">
    <citation type="submission" date="2021-06" db="EMBL/GenBank/DDBJ databases">
        <title>Genome sequence of Babesia caballi.</title>
        <authorList>
            <person name="Yamagishi J."/>
            <person name="Kidaka T."/>
            <person name="Ochi A."/>
        </authorList>
    </citation>
    <scope>NUCLEOTIDE SEQUENCE [LARGE SCALE GENOMIC DNA]</scope>
    <source>
        <strain evidence="2">USDA-D6B2</strain>
    </source>
</reference>
<comment type="caution">
    <text evidence="2">The sequence shown here is derived from an EMBL/GenBank/DDBJ whole genome shotgun (WGS) entry which is preliminary data.</text>
</comment>
<protein>
    <submittedName>
        <fullName evidence="2">Hybrid sensor histidine kinase/response regulator</fullName>
    </submittedName>
</protein>
<dbReference type="Proteomes" id="UP001497744">
    <property type="component" value="Unassembled WGS sequence"/>
</dbReference>
<keyword evidence="2" id="KW-0418">Kinase</keyword>
<sequence>MVTHTSVLAEMLGLKAHGNMAKGTGTGGKVIRSARMPTAHTLDAVGEEGLEGGVGAITAPFELSNVSALVTAVVIMVTLVVSALAVMLTPRNFTLQTRADMGCQSLTGAIRLHFLPISTIIPTAFIYIGAAH</sequence>
<keyword evidence="1" id="KW-1133">Transmembrane helix</keyword>
<organism evidence="2 3">
    <name type="scientific">Babesia caballi</name>
    <dbReference type="NCBI Taxonomy" id="5871"/>
    <lineage>
        <taxon>Eukaryota</taxon>
        <taxon>Sar</taxon>
        <taxon>Alveolata</taxon>
        <taxon>Apicomplexa</taxon>
        <taxon>Aconoidasida</taxon>
        <taxon>Piroplasmida</taxon>
        <taxon>Babesiidae</taxon>
        <taxon>Babesia</taxon>
    </lineage>
</organism>
<keyword evidence="2" id="KW-0808">Transferase</keyword>
<dbReference type="EMBL" id="BPLF01000002">
    <property type="protein sequence ID" value="GIX63610.1"/>
    <property type="molecule type" value="Genomic_DNA"/>
</dbReference>
<evidence type="ECO:0000313" key="3">
    <source>
        <dbReference type="Proteomes" id="UP001497744"/>
    </source>
</evidence>
<name>A0AAV4LUU7_BABCB</name>
<feature type="transmembrane region" description="Helical" evidence="1">
    <location>
        <begin position="68"/>
        <end position="88"/>
    </location>
</feature>
<gene>
    <name evidence="2" type="ORF">BcabD6B2_30450</name>
</gene>
<keyword evidence="1" id="KW-0472">Membrane</keyword>
<evidence type="ECO:0000256" key="1">
    <source>
        <dbReference type="SAM" id="Phobius"/>
    </source>
</evidence>
<dbReference type="GO" id="GO:0016301">
    <property type="term" value="F:kinase activity"/>
    <property type="evidence" value="ECO:0007669"/>
    <property type="project" value="UniProtKB-KW"/>
</dbReference>
<feature type="transmembrane region" description="Helical" evidence="1">
    <location>
        <begin position="109"/>
        <end position="130"/>
    </location>
</feature>
<dbReference type="AlphaFoldDB" id="A0AAV4LUU7"/>
<accession>A0AAV4LUU7</accession>
<keyword evidence="1" id="KW-0812">Transmembrane</keyword>
<dbReference type="RefSeq" id="XP_067715679.1">
    <property type="nucleotide sequence ID" value="XM_067859578.1"/>
</dbReference>
<dbReference type="GeneID" id="94195091"/>
<proteinExistence type="predicted"/>
<keyword evidence="3" id="KW-1185">Reference proteome</keyword>
<evidence type="ECO:0000313" key="2">
    <source>
        <dbReference type="EMBL" id="GIX63610.1"/>
    </source>
</evidence>